<dbReference type="InterPro" id="IPR002508">
    <property type="entry name" value="MurNAc-LAA_cat"/>
</dbReference>
<evidence type="ECO:0000313" key="4">
    <source>
        <dbReference type="Proteomes" id="UP000823618"/>
    </source>
</evidence>
<dbReference type="GO" id="GO:0009253">
    <property type="term" value="P:peptidoglycan catabolic process"/>
    <property type="evidence" value="ECO:0007669"/>
    <property type="project" value="InterPro"/>
</dbReference>
<reference evidence="3" key="1">
    <citation type="submission" date="2020-10" db="EMBL/GenBank/DDBJ databases">
        <authorList>
            <person name="Gilroy R."/>
        </authorList>
    </citation>
    <scope>NUCLEOTIDE SEQUENCE</scope>
    <source>
        <strain evidence="3">E3-2379</strain>
    </source>
</reference>
<dbReference type="CDD" id="cd02696">
    <property type="entry name" value="MurNAc-LAA"/>
    <property type="match status" value="1"/>
</dbReference>
<dbReference type="SUPFAM" id="SSF53187">
    <property type="entry name" value="Zn-dependent exopeptidases"/>
    <property type="match status" value="1"/>
</dbReference>
<feature type="domain" description="SPOR" evidence="2">
    <location>
        <begin position="178"/>
        <end position="252"/>
    </location>
</feature>
<dbReference type="PANTHER" id="PTHR30404">
    <property type="entry name" value="N-ACETYLMURAMOYL-L-ALANINE AMIDASE"/>
    <property type="match status" value="1"/>
</dbReference>
<dbReference type="Gene3D" id="3.30.70.1070">
    <property type="entry name" value="Sporulation related repeat"/>
    <property type="match status" value="1"/>
</dbReference>
<dbReference type="SMART" id="SM00646">
    <property type="entry name" value="Ami_3"/>
    <property type="match status" value="1"/>
</dbReference>
<accession>A0A9D9I1M4</accession>
<dbReference type="GO" id="GO:0030288">
    <property type="term" value="C:outer membrane-bounded periplasmic space"/>
    <property type="evidence" value="ECO:0007669"/>
    <property type="project" value="TreeGrafter"/>
</dbReference>
<keyword evidence="1" id="KW-0378">Hydrolase</keyword>
<reference evidence="3" key="2">
    <citation type="journal article" date="2021" name="PeerJ">
        <title>Extensive microbial diversity within the chicken gut microbiome revealed by metagenomics and culture.</title>
        <authorList>
            <person name="Gilroy R."/>
            <person name="Ravi A."/>
            <person name="Getino M."/>
            <person name="Pursley I."/>
            <person name="Horton D.L."/>
            <person name="Alikhan N.F."/>
            <person name="Baker D."/>
            <person name="Gharbi K."/>
            <person name="Hall N."/>
            <person name="Watson M."/>
            <person name="Adriaenssens E.M."/>
            <person name="Foster-Nyarko E."/>
            <person name="Jarju S."/>
            <person name="Secka A."/>
            <person name="Antonio M."/>
            <person name="Oren A."/>
            <person name="Chaudhuri R.R."/>
            <person name="La Ragione R."/>
            <person name="Hildebrand F."/>
            <person name="Pallen M.J."/>
        </authorList>
    </citation>
    <scope>NUCLEOTIDE SEQUENCE</scope>
    <source>
        <strain evidence="3">E3-2379</strain>
    </source>
</reference>
<proteinExistence type="predicted"/>
<evidence type="ECO:0000313" key="3">
    <source>
        <dbReference type="EMBL" id="MBO8463990.1"/>
    </source>
</evidence>
<name>A0A9D9I1M4_9FIRM</name>
<dbReference type="InterPro" id="IPR036680">
    <property type="entry name" value="SPOR-like_sf"/>
</dbReference>
<dbReference type="SUPFAM" id="SSF110997">
    <property type="entry name" value="Sporulation related repeat"/>
    <property type="match status" value="1"/>
</dbReference>
<dbReference type="GO" id="GO:0042834">
    <property type="term" value="F:peptidoglycan binding"/>
    <property type="evidence" value="ECO:0007669"/>
    <property type="project" value="InterPro"/>
</dbReference>
<dbReference type="Pfam" id="PF01520">
    <property type="entry name" value="Amidase_3"/>
    <property type="match status" value="1"/>
</dbReference>
<dbReference type="PROSITE" id="PS51724">
    <property type="entry name" value="SPOR"/>
    <property type="match status" value="1"/>
</dbReference>
<gene>
    <name evidence="3" type="ORF">IAC13_08675</name>
</gene>
<organism evidence="3 4">
    <name type="scientific">Candidatus Scybalomonas excrementavium</name>
    <dbReference type="NCBI Taxonomy" id="2840943"/>
    <lineage>
        <taxon>Bacteria</taxon>
        <taxon>Bacillati</taxon>
        <taxon>Bacillota</taxon>
        <taxon>Clostridia</taxon>
        <taxon>Lachnospirales</taxon>
        <taxon>Lachnospiraceae</taxon>
        <taxon>Lachnospiraceae incertae sedis</taxon>
        <taxon>Candidatus Scybalomonas</taxon>
    </lineage>
</organism>
<dbReference type="AlphaFoldDB" id="A0A9D9I1M4"/>
<evidence type="ECO:0000259" key="2">
    <source>
        <dbReference type="PROSITE" id="PS51724"/>
    </source>
</evidence>
<dbReference type="EMBL" id="JADIML010000242">
    <property type="protein sequence ID" value="MBO8463990.1"/>
    <property type="molecule type" value="Genomic_DNA"/>
</dbReference>
<dbReference type="Gene3D" id="3.40.630.40">
    <property type="entry name" value="Zn-dependent exopeptidases"/>
    <property type="match status" value="1"/>
</dbReference>
<dbReference type="Pfam" id="PF05036">
    <property type="entry name" value="SPOR"/>
    <property type="match status" value="1"/>
</dbReference>
<dbReference type="InterPro" id="IPR050695">
    <property type="entry name" value="N-acetylmuramoyl_amidase_3"/>
</dbReference>
<evidence type="ECO:0000256" key="1">
    <source>
        <dbReference type="ARBA" id="ARBA00022801"/>
    </source>
</evidence>
<dbReference type="Proteomes" id="UP000823618">
    <property type="component" value="Unassembled WGS sequence"/>
</dbReference>
<sequence>MAYKIYLDAGHGGYDNGAQYNGRKEKDEALDLALAVGNLLSKEGYDVHYTRTTDVYQSPTEKAQIANRNGADLFVSFHRNASQVPGTYDGVQTLLYDDSGIKAYMARNINDELEKVGFKNLGVSIRPNLAVLRQTDMPALLVEVGFIDSDKDNQIYDQNFNEIAQAIADGIADTLDEFQPRTGYAVQTGLFRNYANALYELERLERMGFEAKIVPWKEYFAVQVGIVDTLEGARELEQDLRKLGYDTLVVKETEIPQIQQENQNYL</sequence>
<dbReference type="GO" id="GO:0008745">
    <property type="term" value="F:N-acetylmuramoyl-L-alanine amidase activity"/>
    <property type="evidence" value="ECO:0007669"/>
    <property type="project" value="InterPro"/>
</dbReference>
<comment type="caution">
    <text evidence="3">The sequence shown here is derived from an EMBL/GenBank/DDBJ whole genome shotgun (WGS) entry which is preliminary data.</text>
</comment>
<dbReference type="PANTHER" id="PTHR30404:SF0">
    <property type="entry name" value="N-ACETYLMURAMOYL-L-ALANINE AMIDASE AMIC"/>
    <property type="match status" value="1"/>
</dbReference>
<protein>
    <submittedName>
        <fullName evidence="3">N-acetylmuramoyl-L-alanine amidase</fullName>
    </submittedName>
</protein>
<dbReference type="InterPro" id="IPR007730">
    <property type="entry name" value="SPOR-like_dom"/>
</dbReference>